<evidence type="ECO:0000313" key="1">
    <source>
        <dbReference type="EMBL" id="ASR78238.1"/>
    </source>
</evidence>
<dbReference type="EMBL" id="MF288917">
    <property type="protein sequence ID" value="ASR78238.1"/>
    <property type="molecule type" value="Genomic_DNA"/>
</dbReference>
<reference evidence="1 2" key="1">
    <citation type="submission" date="2017-06" db="EMBL/GenBank/DDBJ databases">
        <authorList>
            <person name="Kim H.J."/>
            <person name="Triplett B.A."/>
        </authorList>
    </citation>
    <scope>NUCLEOTIDE SEQUENCE [LARGE SCALE GENOMIC DNA]</scope>
</reference>
<sequence length="96" mass="11446">MTIRYHSSTMVMEWQEVLQELEKEMSHFIVITKEEKHVGHEYRTREFITTDLYTLEKIIYDYEEQDKSKVTLVNSHGSGIILSLYEIINVKGIKLH</sequence>
<protein>
    <submittedName>
        <fullName evidence="1">Uncharacterized protein</fullName>
    </submittedName>
</protein>
<dbReference type="Proteomes" id="UP000223841">
    <property type="component" value="Segment"/>
</dbReference>
<organism evidence="1 2">
    <name type="scientific">Bacillus phage PPIsBest</name>
    <dbReference type="NCBI Taxonomy" id="2024234"/>
    <lineage>
        <taxon>Viruses</taxon>
        <taxon>Duplodnaviria</taxon>
        <taxon>Heunggongvirae</taxon>
        <taxon>Uroviricota</taxon>
        <taxon>Caudoviricetes</taxon>
        <taxon>Herelleviridae</taxon>
        <taxon>Bastillevirinae</taxon>
        <taxon>Wphvirus</taxon>
        <taxon>Wphvirus hakuna</taxon>
    </lineage>
</organism>
<name>A0A222Z104_9CAUD</name>
<gene>
    <name evidence="1" type="ORF">PPISBEST_299</name>
</gene>
<accession>A0A222Z104</accession>
<evidence type="ECO:0000313" key="2">
    <source>
        <dbReference type="Proteomes" id="UP000223841"/>
    </source>
</evidence>
<proteinExistence type="predicted"/>